<dbReference type="SMART" id="SM00944">
    <property type="entry name" value="Pro-kuma_activ"/>
    <property type="match status" value="1"/>
</dbReference>
<feature type="region of interest" description="Disordered" evidence="10">
    <location>
        <begin position="174"/>
        <end position="253"/>
    </location>
</feature>
<dbReference type="GO" id="GO:0004252">
    <property type="term" value="F:serine-type endopeptidase activity"/>
    <property type="evidence" value="ECO:0007669"/>
    <property type="project" value="InterPro"/>
</dbReference>
<proteinExistence type="predicted"/>
<keyword evidence="5" id="KW-0378">Hydrolase</keyword>
<dbReference type="OrthoDB" id="2919105at2759"/>
<dbReference type="InterPro" id="IPR030400">
    <property type="entry name" value="Sedolisin_dom"/>
</dbReference>
<keyword evidence="8" id="KW-0865">Zymogen</keyword>
<evidence type="ECO:0000256" key="2">
    <source>
        <dbReference type="ARBA" id="ARBA00004239"/>
    </source>
</evidence>
<evidence type="ECO:0000313" key="13">
    <source>
        <dbReference type="Proteomes" id="UP000838763"/>
    </source>
</evidence>
<evidence type="ECO:0000256" key="7">
    <source>
        <dbReference type="ARBA" id="ARBA00022837"/>
    </source>
</evidence>
<dbReference type="GO" id="GO:0046872">
    <property type="term" value="F:metal ion binding"/>
    <property type="evidence" value="ECO:0007669"/>
    <property type="project" value="UniProtKB-KW"/>
</dbReference>
<gene>
    <name evidence="12" type="ORF">PPNO1_LOCUS2906</name>
</gene>
<dbReference type="EMBL" id="CALLCH030000007">
    <property type="protein sequence ID" value="CAI4213155.1"/>
    <property type="molecule type" value="Genomic_DNA"/>
</dbReference>
<evidence type="ECO:0000256" key="5">
    <source>
        <dbReference type="ARBA" id="ARBA00022801"/>
    </source>
</evidence>
<protein>
    <recommendedName>
        <fullName evidence="11">Peptidase S53 domain-containing protein</fullName>
    </recommendedName>
</protein>
<dbReference type="AlphaFoldDB" id="A0A9P1GZE7"/>
<dbReference type="InterPro" id="IPR036852">
    <property type="entry name" value="Peptidase_S8/S53_dom_sf"/>
</dbReference>
<dbReference type="CDD" id="cd04056">
    <property type="entry name" value="Peptidases_S53"/>
    <property type="match status" value="1"/>
</dbReference>
<evidence type="ECO:0000313" key="12">
    <source>
        <dbReference type="EMBL" id="CAI4213155.1"/>
    </source>
</evidence>
<dbReference type="GO" id="GO:0005576">
    <property type="term" value="C:extracellular region"/>
    <property type="evidence" value="ECO:0007669"/>
    <property type="project" value="UniProtKB-SubCell"/>
</dbReference>
<dbReference type="InterPro" id="IPR050819">
    <property type="entry name" value="Tripeptidyl-peptidase_I"/>
</dbReference>
<keyword evidence="13" id="KW-1185">Reference proteome</keyword>
<dbReference type="InterPro" id="IPR015366">
    <property type="entry name" value="S53_propep"/>
</dbReference>
<dbReference type="SUPFAM" id="SSF52743">
    <property type="entry name" value="Subtilisin-like"/>
    <property type="match status" value="1"/>
</dbReference>
<evidence type="ECO:0000256" key="4">
    <source>
        <dbReference type="ARBA" id="ARBA00022723"/>
    </source>
</evidence>
<comment type="cofactor">
    <cofactor evidence="1">
        <name>Ca(2+)</name>
        <dbReference type="ChEBI" id="CHEBI:29108"/>
    </cofactor>
</comment>
<evidence type="ECO:0000256" key="3">
    <source>
        <dbReference type="ARBA" id="ARBA00022670"/>
    </source>
</evidence>
<dbReference type="Proteomes" id="UP000838763">
    <property type="component" value="Unassembled WGS sequence"/>
</dbReference>
<keyword evidence="6" id="KW-0720">Serine protease</keyword>
<dbReference type="GO" id="GO:0006508">
    <property type="term" value="P:proteolysis"/>
    <property type="evidence" value="ECO:0007669"/>
    <property type="project" value="UniProtKB-KW"/>
</dbReference>
<evidence type="ECO:0000256" key="10">
    <source>
        <dbReference type="SAM" id="MobiDB-lite"/>
    </source>
</evidence>
<dbReference type="CDD" id="cd11377">
    <property type="entry name" value="Pro-peptidase_S53"/>
    <property type="match status" value="1"/>
</dbReference>
<evidence type="ECO:0000259" key="11">
    <source>
        <dbReference type="PROSITE" id="PS51695"/>
    </source>
</evidence>
<organism evidence="12 13">
    <name type="scientific">Parascedosporium putredinis</name>
    <dbReference type="NCBI Taxonomy" id="1442378"/>
    <lineage>
        <taxon>Eukaryota</taxon>
        <taxon>Fungi</taxon>
        <taxon>Dikarya</taxon>
        <taxon>Ascomycota</taxon>
        <taxon>Pezizomycotina</taxon>
        <taxon>Sordariomycetes</taxon>
        <taxon>Hypocreomycetidae</taxon>
        <taxon>Microascales</taxon>
        <taxon>Microascaceae</taxon>
        <taxon>Parascedosporium</taxon>
    </lineage>
</organism>
<reference evidence="12" key="1">
    <citation type="submission" date="2022-11" db="EMBL/GenBank/DDBJ databases">
        <authorList>
            <person name="Scott C."/>
            <person name="Bruce N."/>
        </authorList>
    </citation>
    <scope>NUCLEOTIDE SEQUENCE</scope>
</reference>
<comment type="caution">
    <text evidence="12">The sequence shown here is derived from an EMBL/GenBank/DDBJ whole genome shotgun (WGS) entry which is preliminary data.</text>
</comment>
<evidence type="ECO:0000256" key="1">
    <source>
        <dbReference type="ARBA" id="ARBA00001913"/>
    </source>
</evidence>
<comment type="subcellular location">
    <subcellularLocation>
        <location evidence="2">Secreted</location>
        <location evidence="2">Extracellular space</location>
    </subcellularLocation>
</comment>
<keyword evidence="7" id="KW-0106">Calcium</keyword>
<dbReference type="PROSITE" id="PS51695">
    <property type="entry name" value="SEDOLISIN"/>
    <property type="match status" value="1"/>
</dbReference>
<dbReference type="SUPFAM" id="SSF54897">
    <property type="entry name" value="Protease propeptides/inhibitors"/>
    <property type="match status" value="1"/>
</dbReference>
<keyword evidence="4" id="KW-0479">Metal-binding</keyword>
<dbReference type="GO" id="GO:0008240">
    <property type="term" value="F:tripeptidyl-peptidase activity"/>
    <property type="evidence" value="ECO:0007669"/>
    <property type="project" value="TreeGrafter"/>
</dbReference>
<comment type="caution">
    <text evidence="9">Lacks conserved residue(s) required for the propagation of feature annotation.</text>
</comment>
<dbReference type="Gene3D" id="3.40.50.200">
    <property type="entry name" value="Peptidase S8/S53 domain"/>
    <property type="match status" value="1"/>
</dbReference>
<accession>A0A9P1GZE7</accession>
<dbReference type="Pfam" id="PF09286">
    <property type="entry name" value="Pro-kuma_activ"/>
    <property type="match status" value="1"/>
</dbReference>
<keyword evidence="3" id="KW-0645">Protease</keyword>
<feature type="compositionally biased region" description="Basic and acidic residues" evidence="10">
    <location>
        <begin position="203"/>
        <end position="223"/>
    </location>
</feature>
<feature type="compositionally biased region" description="Basic and acidic residues" evidence="10">
    <location>
        <begin position="182"/>
        <end position="194"/>
    </location>
</feature>
<evidence type="ECO:0000256" key="9">
    <source>
        <dbReference type="PROSITE-ProRule" id="PRU01032"/>
    </source>
</evidence>
<feature type="domain" description="Peptidase S53" evidence="11">
    <location>
        <begin position="252"/>
        <end position="585"/>
    </location>
</feature>
<dbReference type="PANTHER" id="PTHR14218:SF15">
    <property type="entry name" value="TRIPEPTIDYL-PEPTIDASE 1"/>
    <property type="match status" value="1"/>
</dbReference>
<name>A0A9P1GZE7_9PEZI</name>
<dbReference type="PANTHER" id="PTHR14218">
    <property type="entry name" value="PROTEASE S8 TRIPEPTIDYL PEPTIDASE I CLN2"/>
    <property type="match status" value="1"/>
</dbReference>
<sequence>MMTPTSIEEFPGFRSASFLIYEVHPTSRSLGRWRGPSLAALLTELFTVEHVPELAEGWSQLPEVPNLSDILPLSISIKNDENMAALKQRLAQISDPKHKDFGKHLSAAEVRTLRRPPQDRTDTVLAWLAKSGLAGAEVHDDWIKVNSTVREANDILGANIAYFALAGKQPVMRSTGYGVEEGGDKVARTESRRSRESRKRDGRRSEEESKLTRARIEARREAAEIQARQVPDEPIDPPEGSVPAEKPPCSDQTTPDCLRELYNFYYNATTGDDGDAEAGTFSDVLLLVAGFLEQNLFHPDTHDFMNEYAPYIPESVRNVTIELINGGQDPQIMSKAGMEAALDVQYALSLGYPANIVYSVTGGRGEKLDATGQPMAESRSDNEPYLEFLEYLLAKDDDADLPHVISISYADDEQGVPREYALKVCDLFAALTSRGVSILVATGDGGSRGVRYGDCRSNDGLNRPITMASFPATCPYVTAIGAVNQVAPPQVATFSTGGFSIYFDRPAWQADAVEGYIAALDGRLEGHYEAGGRAIPDVASTPVLAAMFALVNDARARRGLSRTGWLNPRLYSDEVRAVMKDVVGV</sequence>
<evidence type="ECO:0000256" key="6">
    <source>
        <dbReference type="ARBA" id="ARBA00022825"/>
    </source>
</evidence>
<evidence type="ECO:0000256" key="8">
    <source>
        <dbReference type="ARBA" id="ARBA00023145"/>
    </source>
</evidence>